<dbReference type="EMBL" id="SRLO01000551">
    <property type="protein sequence ID" value="TNN52310.1"/>
    <property type="molecule type" value="Genomic_DNA"/>
</dbReference>
<dbReference type="AlphaFoldDB" id="A0A4Z2GGA2"/>
<reference evidence="2 3" key="1">
    <citation type="submission" date="2019-03" db="EMBL/GenBank/DDBJ databases">
        <title>First draft genome of Liparis tanakae, snailfish: a comprehensive survey of snailfish specific genes.</title>
        <authorList>
            <person name="Kim W."/>
            <person name="Song I."/>
            <person name="Jeong J.-H."/>
            <person name="Kim D."/>
            <person name="Kim S."/>
            <person name="Ryu S."/>
            <person name="Song J.Y."/>
            <person name="Lee S.K."/>
        </authorList>
    </citation>
    <scope>NUCLEOTIDE SEQUENCE [LARGE SCALE GENOMIC DNA]</scope>
    <source>
        <tissue evidence="2">Muscle</tissue>
    </source>
</reference>
<evidence type="ECO:0000313" key="3">
    <source>
        <dbReference type="Proteomes" id="UP000314294"/>
    </source>
</evidence>
<keyword evidence="3" id="KW-1185">Reference proteome</keyword>
<accession>A0A4Z2GGA2</accession>
<gene>
    <name evidence="2" type="ORF">EYF80_037464</name>
</gene>
<protein>
    <submittedName>
        <fullName evidence="2">Uncharacterized protein</fullName>
    </submittedName>
</protein>
<organism evidence="2 3">
    <name type="scientific">Liparis tanakae</name>
    <name type="common">Tanaka's snailfish</name>
    <dbReference type="NCBI Taxonomy" id="230148"/>
    <lineage>
        <taxon>Eukaryota</taxon>
        <taxon>Metazoa</taxon>
        <taxon>Chordata</taxon>
        <taxon>Craniata</taxon>
        <taxon>Vertebrata</taxon>
        <taxon>Euteleostomi</taxon>
        <taxon>Actinopterygii</taxon>
        <taxon>Neopterygii</taxon>
        <taxon>Teleostei</taxon>
        <taxon>Neoteleostei</taxon>
        <taxon>Acanthomorphata</taxon>
        <taxon>Eupercaria</taxon>
        <taxon>Perciformes</taxon>
        <taxon>Cottioidei</taxon>
        <taxon>Cottales</taxon>
        <taxon>Liparidae</taxon>
        <taxon>Liparis</taxon>
    </lineage>
</organism>
<evidence type="ECO:0000256" key="1">
    <source>
        <dbReference type="SAM" id="MobiDB-lite"/>
    </source>
</evidence>
<proteinExistence type="predicted"/>
<evidence type="ECO:0000313" key="2">
    <source>
        <dbReference type="EMBL" id="TNN52310.1"/>
    </source>
</evidence>
<name>A0A4Z2GGA2_9TELE</name>
<comment type="caution">
    <text evidence="2">The sequence shown here is derived from an EMBL/GenBank/DDBJ whole genome shotgun (WGS) entry which is preliminary data.</text>
</comment>
<dbReference type="Proteomes" id="UP000314294">
    <property type="component" value="Unassembled WGS sequence"/>
</dbReference>
<feature type="region of interest" description="Disordered" evidence="1">
    <location>
        <begin position="46"/>
        <end position="66"/>
    </location>
</feature>
<sequence length="189" mass="20314">MFNSRLELTSAKLPQPRSDVSLTFLVLKDHLEVLAPVRHGEVLRGLQGLSREGQTDESKPPPPFGCSRDACCGDGALTESRMEWRVIFRQVLVRGFGATCGRHHRLTAAAAPGGGVRRAPGAARDADKPMFLCRKRMKVAAMMFRSLQLSSTGGCCPSTGESCSSSSSPVEGLLWGASKEEGGNCHEEL</sequence>